<keyword evidence="1" id="KW-1133">Transmembrane helix</keyword>
<feature type="transmembrane region" description="Helical" evidence="1">
    <location>
        <begin position="51"/>
        <end position="72"/>
    </location>
</feature>
<reference evidence="2" key="1">
    <citation type="submission" date="2023-07" db="EMBL/GenBank/DDBJ databases">
        <title>Genome content predicts the carbon catabolic preferences of heterotrophic bacteria.</title>
        <authorList>
            <person name="Gralka M."/>
        </authorList>
    </citation>
    <scope>NUCLEOTIDE SEQUENCE</scope>
    <source>
        <strain evidence="2">E2R20</strain>
    </source>
</reference>
<name>A0AAW7YUL0_9STAP</name>
<sequence length="78" mass="8702">MSAPLTITLVLASVGLYGVFLFIQTRSHTHFFMNEDHQDEHDFHGPLGSNLYHSIMLVGYLLVVILLAKSLAFPIDST</sequence>
<dbReference type="PANTHER" id="PTHR37958">
    <property type="entry name" value="SODIUM-POTASSIUM/PROTON ANTIPORTER CHAA"/>
    <property type="match status" value="1"/>
</dbReference>
<keyword evidence="3" id="KW-1185">Reference proteome</keyword>
<accession>A0AAW7YUL0</accession>
<dbReference type="GO" id="GO:0005886">
    <property type="term" value="C:plasma membrane"/>
    <property type="evidence" value="ECO:0007669"/>
    <property type="project" value="TreeGrafter"/>
</dbReference>
<comment type="caution">
    <text evidence="2">The sequence shown here is derived from an EMBL/GenBank/DDBJ whole genome shotgun (WGS) entry which is preliminary data.</text>
</comment>
<dbReference type="GO" id="GO:0015385">
    <property type="term" value="F:sodium:proton antiporter activity"/>
    <property type="evidence" value="ECO:0007669"/>
    <property type="project" value="TreeGrafter"/>
</dbReference>
<dbReference type="Proteomes" id="UP001170310">
    <property type="component" value="Unassembled WGS sequence"/>
</dbReference>
<gene>
    <name evidence="2" type="ORF">Q4528_13160</name>
</gene>
<evidence type="ECO:0000313" key="3">
    <source>
        <dbReference type="Proteomes" id="UP001170310"/>
    </source>
</evidence>
<evidence type="ECO:0000256" key="1">
    <source>
        <dbReference type="SAM" id="Phobius"/>
    </source>
</evidence>
<feature type="non-terminal residue" evidence="2">
    <location>
        <position position="78"/>
    </location>
</feature>
<evidence type="ECO:0000313" key="2">
    <source>
        <dbReference type="EMBL" id="MDO6575058.1"/>
    </source>
</evidence>
<organism evidence="2 3">
    <name type="scientific">Staphylococcus pasteuri_A</name>
    <dbReference type="NCBI Taxonomy" id="3062664"/>
    <lineage>
        <taxon>Bacteria</taxon>
        <taxon>Bacillati</taxon>
        <taxon>Bacillota</taxon>
        <taxon>Bacilli</taxon>
        <taxon>Bacillales</taxon>
        <taxon>Staphylococcaceae</taxon>
        <taxon>Staphylococcus</taxon>
    </lineage>
</organism>
<protein>
    <submittedName>
        <fullName evidence="2">Uncharacterized protein</fullName>
    </submittedName>
</protein>
<dbReference type="GO" id="GO:0015386">
    <property type="term" value="F:potassium:proton antiporter activity"/>
    <property type="evidence" value="ECO:0007669"/>
    <property type="project" value="TreeGrafter"/>
</dbReference>
<proteinExistence type="predicted"/>
<dbReference type="InterPro" id="IPR052946">
    <property type="entry name" value="Alkaline_pH_Ca-Antiporter"/>
</dbReference>
<keyword evidence="1" id="KW-0472">Membrane</keyword>
<dbReference type="PANTHER" id="PTHR37958:SF1">
    <property type="entry name" value="SODIUM-POTASSIUM_PROTON ANTIPORTER CHAA"/>
    <property type="match status" value="1"/>
</dbReference>
<keyword evidence="1" id="KW-0812">Transmembrane</keyword>
<dbReference type="EMBL" id="JAUOQO010000147">
    <property type="protein sequence ID" value="MDO6575058.1"/>
    <property type="molecule type" value="Genomic_DNA"/>
</dbReference>
<dbReference type="AlphaFoldDB" id="A0AAW7YUL0"/>